<dbReference type="OrthoDB" id="276165at2"/>
<dbReference type="RefSeq" id="WP_145028904.1">
    <property type="nucleotide sequence ID" value="NZ_CP036271.1"/>
</dbReference>
<dbReference type="Gene3D" id="1.20.1440.60">
    <property type="entry name" value="23S rRNA-intervening sequence"/>
    <property type="match status" value="1"/>
</dbReference>
<proteinExistence type="predicted"/>
<reference evidence="1 2" key="1">
    <citation type="submission" date="2019-02" db="EMBL/GenBank/DDBJ databases">
        <title>Deep-cultivation of Planctomycetes and their phenomic and genomic characterization uncovers novel biology.</title>
        <authorList>
            <person name="Wiegand S."/>
            <person name="Jogler M."/>
            <person name="Boedeker C."/>
            <person name="Pinto D."/>
            <person name="Vollmers J."/>
            <person name="Rivas-Marin E."/>
            <person name="Kohn T."/>
            <person name="Peeters S.H."/>
            <person name="Heuer A."/>
            <person name="Rast P."/>
            <person name="Oberbeckmann S."/>
            <person name="Bunk B."/>
            <person name="Jeske O."/>
            <person name="Meyerdierks A."/>
            <person name="Storesund J.E."/>
            <person name="Kallscheuer N."/>
            <person name="Luecker S."/>
            <person name="Lage O.M."/>
            <person name="Pohl T."/>
            <person name="Merkel B.J."/>
            <person name="Hornburger P."/>
            <person name="Mueller R.-W."/>
            <person name="Bruemmer F."/>
            <person name="Labrenz M."/>
            <person name="Spormann A.M."/>
            <person name="Op den Camp H."/>
            <person name="Overmann J."/>
            <person name="Amann R."/>
            <person name="Jetten M.S.M."/>
            <person name="Mascher T."/>
            <person name="Medema M.H."/>
            <person name="Devos D.P."/>
            <person name="Kaster A.-K."/>
            <person name="Ovreas L."/>
            <person name="Rohde M."/>
            <person name="Galperin M.Y."/>
            <person name="Jogler C."/>
        </authorList>
    </citation>
    <scope>NUCLEOTIDE SEQUENCE [LARGE SCALE GENOMIC DNA]</scope>
    <source>
        <strain evidence="1 2">Pan44</strain>
    </source>
</reference>
<evidence type="ECO:0008006" key="3">
    <source>
        <dbReference type="Google" id="ProtNLM"/>
    </source>
</evidence>
<accession>A0A517SBS1</accession>
<sequence length="118" mass="12770">MGVDSHRDLLVWKKAIDLVVSCYRITAKFPKTEQYGLTSQLQRAAVSVPANIAEGKGRASTGAYLNHLSIAAGSLAELDTHLVVGHELGLLSDTGLIEIQKQLEEVGRMLTGLRKSLE</sequence>
<dbReference type="PANTHER" id="PTHR38471">
    <property type="entry name" value="FOUR HELIX BUNDLE PROTEIN"/>
    <property type="match status" value="1"/>
</dbReference>
<dbReference type="EMBL" id="CP036271">
    <property type="protein sequence ID" value="QDT53581.1"/>
    <property type="molecule type" value="Genomic_DNA"/>
</dbReference>
<dbReference type="InterPro" id="IPR012657">
    <property type="entry name" value="23S_rRNA-intervening_sequence"/>
</dbReference>
<dbReference type="Proteomes" id="UP000315700">
    <property type="component" value="Chromosome"/>
</dbReference>
<dbReference type="PANTHER" id="PTHR38471:SF2">
    <property type="entry name" value="FOUR HELIX BUNDLE PROTEIN"/>
    <property type="match status" value="1"/>
</dbReference>
<dbReference type="InParanoid" id="A0A517SBS1"/>
<dbReference type="AlphaFoldDB" id="A0A517SBS1"/>
<evidence type="ECO:0000313" key="1">
    <source>
        <dbReference type="EMBL" id="QDT53581.1"/>
    </source>
</evidence>
<organism evidence="1 2">
    <name type="scientific">Caulifigura coniformis</name>
    <dbReference type="NCBI Taxonomy" id="2527983"/>
    <lineage>
        <taxon>Bacteria</taxon>
        <taxon>Pseudomonadati</taxon>
        <taxon>Planctomycetota</taxon>
        <taxon>Planctomycetia</taxon>
        <taxon>Planctomycetales</taxon>
        <taxon>Planctomycetaceae</taxon>
        <taxon>Caulifigura</taxon>
    </lineage>
</organism>
<dbReference type="CDD" id="cd16377">
    <property type="entry name" value="23S_rRNA_IVP_like"/>
    <property type="match status" value="1"/>
</dbReference>
<dbReference type="NCBIfam" id="NF008911">
    <property type="entry name" value="PRK12275.1-2"/>
    <property type="match status" value="1"/>
</dbReference>
<dbReference type="NCBIfam" id="TIGR02436">
    <property type="entry name" value="four helix bundle protein"/>
    <property type="match status" value="1"/>
</dbReference>
<dbReference type="KEGG" id="ccos:Pan44_16030"/>
<evidence type="ECO:0000313" key="2">
    <source>
        <dbReference type="Proteomes" id="UP000315700"/>
    </source>
</evidence>
<protein>
    <recommendedName>
        <fullName evidence="3">Four helix bundle protein</fullName>
    </recommendedName>
</protein>
<name>A0A517SBS1_9PLAN</name>
<dbReference type="SUPFAM" id="SSF158446">
    <property type="entry name" value="IVS-encoded protein-like"/>
    <property type="match status" value="1"/>
</dbReference>
<gene>
    <name evidence="1" type="ORF">Pan44_16030</name>
</gene>
<dbReference type="Pfam" id="PF05635">
    <property type="entry name" value="23S_rRNA_IVP"/>
    <property type="match status" value="1"/>
</dbReference>
<dbReference type="InterPro" id="IPR036583">
    <property type="entry name" value="23S_rRNA_IVS_sf"/>
</dbReference>
<keyword evidence="2" id="KW-1185">Reference proteome</keyword>